<sequence length="242" mass="25639">MVLVSLFVTSPDTHSERRLDTSLTVQALKAGRSFLQFPPSSRADTSLGQAHAHHGHRAAISGVAADSGGVRGRGMEQHQGEITVENTDPNARPGEFSDLSAVEKFELTPEEYASRSDTVLAHLKANKLGRFAPVPTNLTQAPPPPSSAPAEVAPGARCEVISGEGGMAKRGTVRFVGAAEIGKGGVWVGVELDEPTGKGDGSVEGNTYFKCRPLHAVFVRPEKVTIGDFPEEDLMADDDDEI</sequence>
<dbReference type="AlphaFoldDB" id="A0A427YJL3"/>
<dbReference type="GO" id="GO:0031122">
    <property type="term" value="P:cytoplasmic microtubule organization"/>
    <property type="evidence" value="ECO:0007669"/>
    <property type="project" value="TreeGrafter"/>
</dbReference>
<evidence type="ECO:0000256" key="1">
    <source>
        <dbReference type="ARBA" id="ARBA00004496"/>
    </source>
</evidence>
<dbReference type="PANTHER" id="PTHR18916">
    <property type="entry name" value="DYNACTIN 1-RELATED MICROTUBULE-BINDING"/>
    <property type="match status" value="1"/>
</dbReference>
<protein>
    <recommendedName>
        <fullName evidence="4">CAP-Gly domain-containing protein</fullName>
    </recommendedName>
</protein>
<keyword evidence="2" id="KW-0963">Cytoplasm</keyword>
<dbReference type="GO" id="GO:0035371">
    <property type="term" value="C:microtubule plus-end"/>
    <property type="evidence" value="ECO:0007669"/>
    <property type="project" value="TreeGrafter"/>
</dbReference>
<gene>
    <name evidence="5" type="ORF">EHS25_009577</name>
</gene>
<dbReference type="GO" id="GO:0005634">
    <property type="term" value="C:nucleus"/>
    <property type="evidence" value="ECO:0007669"/>
    <property type="project" value="TreeGrafter"/>
</dbReference>
<evidence type="ECO:0000256" key="3">
    <source>
        <dbReference type="SAM" id="MobiDB-lite"/>
    </source>
</evidence>
<evidence type="ECO:0000259" key="4">
    <source>
        <dbReference type="PROSITE" id="PS50245"/>
    </source>
</evidence>
<proteinExistence type="predicted"/>
<dbReference type="GO" id="GO:0005938">
    <property type="term" value="C:cell cortex"/>
    <property type="evidence" value="ECO:0007669"/>
    <property type="project" value="TreeGrafter"/>
</dbReference>
<accession>A0A427YJL3</accession>
<reference evidence="5 6" key="1">
    <citation type="submission" date="2018-11" db="EMBL/GenBank/DDBJ databases">
        <title>Genome sequence of Saitozyma podzolica DSM 27192.</title>
        <authorList>
            <person name="Aliyu H."/>
            <person name="Gorte O."/>
            <person name="Ochsenreither K."/>
        </authorList>
    </citation>
    <scope>NUCLEOTIDE SEQUENCE [LARGE SCALE GENOMIC DNA]</scope>
    <source>
        <strain evidence="5 6">DSM 27192</strain>
    </source>
</reference>
<dbReference type="Pfam" id="PF01302">
    <property type="entry name" value="CAP_GLY"/>
    <property type="match status" value="1"/>
</dbReference>
<dbReference type="OrthoDB" id="5295208at2759"/>
<comment type="caution">
    <text evidence="5">The sequence shown here is derived from an EMBL/GenBank/DDBJ whole genome shotgun (WGS) entry which is preliminary data.</text>
</comment>
<dbReference type="GO" id="GO:0051010">
    <property type="term" value="F:microtubule plus-end binding"/>
    <property type="evidence" value="ECO:0007669"/>
    <property type="project" value="TreeGrafter"/>
</dbReference>
<evidence type="ECO:0000256" key="2">
    <source>
        <dbReference type="ARBA" id="ARBA00022490"/>
    </source>
</evidence>
<dbReference type="SMART" id="SM01052">
    <property type="entry name" value="CAP_GLY"/>
    <property type="match status" value="1"/>
</dbReference>
<feature type="domain" description="CAP-Gly" evidence="4">
    <location>
        <begin position="178"/>
        <end position="220"/>
    </location>
</feature>
<dbReference type="InterPro" id="IPR000938">
    <property type="entry name" value="CAP-Gly_domain"/>
</dbReference>
<comment type="subcellular location">
    <subcellularLocation>
        <location evidence="1">Cytoplasm</location>
    </subcellularLocation>
</comment>
<evidence type="ECO:0000313" key="5">
    <source>
        <dbReference type="EMBL" id="RSH91278.1"/>
    </source>
</evidence>
<name>A0A427YJL3_9TREE</name>
<dbReference type="STRING" id="1890683.A0A427YJL3"/>
<evidence type="ECO:0000313" key="6">
    <source>
        <dbReference type="Proteomes" id="UP000279259"/>
    </source>
</evidence>
<organism evidence="5 6">
    <name type="scientific">Saitozyma podzolica</name>
    <dbReference type="NCBI Taxonomy" id="1890683"/>
    <lineage>
        <taxon>Eukaryota</taxon>
        <taxon>Fungi</taxon>
        <taxon>Dikarya</taxon>
        <taxon>Basidiomycota</taxon>
        <taxon>Agaricomycotina</taxon>
        <taxon>Tremellomycetes</taxon>
        <taxon>Tremellales</taxon>
        <taxon>Trimorphomycetaceae</taxon>
        <taxon>Saitozyma</taxon>
    </lineage>
</organism>
<keyword evidence="6" id="KW-1185">Reference proteome</keyword>
<dbReference type="Gene3D" id="2.30.30.190">
    <property type="entry name" value="CAP Gly-rich-like domain"/>
    <property type="match status" value="1"/>
</dbReference>
<feature type="region of interest" description="Disordered" evidence="3">
    <location>
        <begin position="66"/>
        <end position="95"/>
    </location>
</feature>
<dbReference type="SUPFAM" id="SSF74924">
    <property type="entry name" value="Cap-Gly domain"/>
    <property type="match status" value="1"/>
</dbReference>
<dbReference type="Proteomes" id="UP000279259">
    <property type="component" value="Unassembled WGS sequence"/>
</dbReference>
<dbReference type="InterPro" id="IPR036859">
    <property type="entry name" value="CAP-Gly_dom_sf"/>
</dbReference>
<dbReference type="PROSITE" id="PS50245">
    <property type="entry name" value="CAP_GLY_2"/>
    <property type="match status" value="1"/>
</dbReference>
<dbReference type="PANTHER" id="PTHR18916:SF85">
    <property type="entry name" value="TUBULIN-FOLDING COFACTOR B"/>
    <property type="match status" value="1"/>
</dbReference>
<dbReference type="EMBL" id="RSCD01000008">
    <property type="protein sequence ID" value="RSH91278.1"/>
    <property type="molecule type" value="Genomic_DNA"/>
</dbReference>